<reference evidence="3" key="1">
    <citation type="journal article" date="2019" name="Int. J. Syst. Evol. Microbiol.">
        <title>The Global Catalogue of Microorganisms (GCM) 10K type strain sequencing project: providing services to taxonomists for standard genome sequencing and annotation.</title>
        <authorList>
            <consortium name="The Broad Institute Genomics Platform"/>
            <consortium name="The Broad Institute Genome Sequencing Center for Infectious Disease"/>
            <person name="Wu L."/>
            <person name="Ma J."/>
        </authorList>
    </citation>
    <scope>NUCLEOTIDE SEQUENCE [LARGE SCALE GENOMIC DNA]</scope>
    <source>
        <strain evidence="3">JCM 12607</strain>
    </source>
</reference>
<proteinExistence type="predicted"/>
<keyword evidence="3" id="KW-1185">Reference proteome</keyword>
<sequence>MSERVGGVGCRPIRQGLPARSEILHGSDCLAVLNFLVGLERRPVSPVALETGRFAAVHDDHGHVPPHFPEHRRNAAVPSTSGRQ</sequence>
<organism evidence="2 3">
    <name type="scientific">Streptomyces sanglieri</name>
    <dbReference type="NCBI Taxonomy" id="193460"/>
    <lineage>
        <taxon>Bacteria</taxon>
        <taxon>Bacillati</taxon>
        <taxon>Actinomycetota</taxon>
        <taxon>Actinomycetes</taxon>
        <taxon>Kitasatosporales</taxon>
        <taxon>Streptomycetaceae</taxon>
        <taxon>Streptomyces</taxon>
    </lineage>
</organism>
<feature type="region of interest" description="Disordered" evidence="1">
    <location>
        <begin position="60"/>
        <end position="84"/>
    </location>
</feature>
<name>A0ABW2X685_9ACTN</name>
<gene>
    <name evidence="2" type="ORF">ACFQ2K_47785</name>
</gene>
<accession>A0ABW2X685</accession>
<dbReference type="Proteomes" id="UP001596915">
    <property type="component" value="Unassembled WGS sequence"/>
</dbReference>
<evidence type="ECO:0000313" key="3">
    <source>
        <dbReference type="Proteomes" id="UP001596915"/>
    </source>
</evidence>
<comment type="caution">
    <text evidence="2">The sequence shown here is derived from an EMBL/GenBank/DDBJ whole genome shotgun (WGS) entry which is preliminary data.</text>
</comment>
<dbReference type="EMBL" id="JBHTGL010000008">
    <property type="protein sequence ID" value="MFD0629184.1"/>
    <property type="molecule type" value="Genomic_DNA"/>
</dbReference>
<feature type="compositionally biased region" description="Basic and acidic residues" evidence="1">
    <location>
        <begin position="60"/>
        <end position="73"/>
    </location>
</feature>
<protein>
    <submittedName>
        <fullName evidence="2">Uncharacterized protein</fullName>
    </submittedName>
</protein>
<evidence type="ECO:0000313" key="2">
    <source>
        <dbReference type="EMBL" id="MFD0629184.1"/>
    </source>
</evidence>
<evidence type="ECO:0000256" key="1">
    <source>
        <dbReference type="SAM" id="MobiDB-lite"/>
    </source>
</evidence>